<accession>A0AA39R7Q9</accession>
<name>A0AA39R7Q9_9LECA</name>
<dbReference type="Proteomes" id="UP001166286">
    <property type="component" value="Unassembled WGS sequence"/>
</dbReference>
<feature type="region of interest" description="Disordered" evidence="1">
    <location>
        <begin position="20"/>
        <end position="47"/>
    </location>
</feature>
<evidence type="ECO:0000313" key="2">
    <source>
        <dbReference type="EMBL" id="KAK0516487.1"/>
    </source>
</evidence>
<dbReference type="EMBL" id="JAFEKC020000002">
    <property type="protein sequence ID" value="KAK0516487.1"/>
    <property type="molecule type" value="Genomic_DNA"/>
</dbReference>
<evidence type="ECO:0000256" key="1">
    <source>
        <dbReference type="SAM" id="MobiDB-lite"/>
    </source>
</evidence>
<evidence type="ECO:0000313" key="3">
    <source>
        <dbReference type="Proteomes" id="UP001166286"/>
    </source>
</evidence>
<proteinExistence type="predicted"/>
<gene>
    <name evidence="2" type="ORF">JMJ35_001090</name>
</gene>
<reference evidence="2" key="1">
    <citation type="submission" date="2023-03" db="EMBL/GenBank/DDBJ databases">
        <title>Complete genome of Cladonia borealis.</title>
        <authorList>
            <person name="Park H."/>
        </authorList>
    </citation>
    <scope>NUCLEOTIDE SEQUENCE</scope>
    <source>
        <strain evidence="2">ANT050790</strain>
    </source>
</reference>
<organism evidence="2 3">
    <name type="scientific">Cladonia borealis</name>
    <dbReference type="NCBI Taxonomy" id="184061"/>
    <lineage>
        <taxon>Eukaryota</taxon>
        <taxon>Fungi</taxon>
        <taxon>Dikarya</taxon>
        <taxon>Ascomycota</taxon>
        <taxon>Pezizomycotina</taxon>
        <taxon>Lecanoromycetes</taxon>
        <taxon>OSLEUM clade</taxon>
        <taxon>Lecanoromycetidae</taxon>
        <taxon>Lecanorales</taxon>
        <taxon>Lecanorineae</taxon>
        <taxon>Cladoniaceae</taxon>
        <taxon>Cladonia</taxon>
    </lineage>
</organism>
<dbReference type="AlphaFoldDB" id="A0AA39R7Q9"/>
<sequence>MFWRKIRELLHRRRQLQDDERTLESHNAINRTASGSPTLPSHPPPPSAIHQENLVQYQPSLEFPSDYLQRCFPEHNSRAVEPVHQHNRFREHTVAEELYRRTHEATVSHTLQPSSVIASVQLCPHDTLAFERAQRLADFIGGGRRSHSHPALLSDRNGDHSAGPYRLCKPVPGFPNLIRGDIQYHVFTPEFFNLKGLFVISTWVINLRHLKELEINKEDFRDLLSQSRIELCAHQKLADPWAFGEIYQMASSSKGEAQPSARFGEEERPTPSNLTCERCHTKIKILDRGYSIDVQAVRYLGKGKSETDPLWLAQCKPTNG</sequence>
<protein>
    <submittedName>
        <fullName evidence="2">Uncharacterized protein</fullName>
    </submittedName>
</protein>
<comment type="caution">
    <text evidence="2">The sequence shown here is derived from an EMBL/GenBank/DDBJ whole genome shotgun (WGS) entry which is preliminary data.</text>
</comment>
<keyword evidence="3" id="KW-1185">Reference proteome</keyword>